<reference evidence="5" key="1">
    <citation type="submission" date="2016-10" db="EMBL/GenBank/DDBJ databases">
        <authorList>
            <person name="Varghese N."/>
            <person name="Submissions S."/>
        </authorList>
    </citation>
    <scope>NUCLEOTIDE SEQUENCE [LARGE SCALE GENOMIC DNA]</scope>
    <source>
        <strain evidence="5">ATCC 25963</strain>
    </source>
</reference>
<feature type="compositionally biased region" description="Low complexity" evidence="1">
    <location>
        <begin position="157"/>
        <end position="176"/>
    </location>
</feature>
<gene>
    <name evidence="4" type="ORF">SAMN02745121_08442</name>
</gene>
<dbReference type="Proteomes" id="UP000199400">
    <property type="component" value="Unassembled WGS sequence"/>
</dbReference>
<name>A0A1I2I4X3_9BACT</name>
<evidence type="ECO:0000313" key="5">
    <source>
        <dbReference type="Proteomes" id="UP000199400"/>
    </source>
</evidence>
<keyword evidence="3" id="KW-0732">Signal</keyword>
<keyword evidence="5" id="KW-1185">Reference proteome</keyword>
<protein>
    <recommendedName>
        <fullName evidence="6">DUF4398 domain-containing protein</fullName>
    </recommendedName>
</protein>
<dbReference type="EMBL" id="FOMX01000055">
    <property type="protein sequence ID" value="SFF37214.1"/>
    <property type="molecule type" value="Genomic_DNA"/>
</dbReference>
<feature type="chain" id="PRO_5011532323" description="DUF4398 domain-containing protein" evidence="3">
    <location>
        <begin position="18"/>
        <end position="311"/>
    </location>
</feature>
<evidence type="ECO:0008006" key="6">
    <source>
        <dbReference type="Google" id="ProtNLM"/>
    </source>
</evidence>
<feature type="compositionally biased region" description="Polar residues" evidence="1">
    <location>
        <begin position="144"/>
        <end position="156"/>
    </location>
</feature>
<feature type="region of interest" description="Disordered" evidence="1">
    <location>
        <begin position="106"/>
        <end position="190"/>
    </location>
</feature>
<dbReference type="AlphaFoldDB" id="A0A1I2I4X3"/>
<organism evidence="4 5">
    <name type="scientific">Nannocystis exedens</name>
    <dbReference type="NCBI Taxonomy" id="54"/>
    <lineage>
        <taxon>Bacteria</taxon>
        <taxon>Pseudomonadati</taxon>
        <taxon>Myxococcota</taxon>
        <taxon>Polyangia</taxon>
        <taxon>Nannocystales</taxon>
        <taxon>Nannocystaceae</taxon>
        <taxon>Nannocystis</taxon>
    </lineage>
</organism>
<feature type="signal peptide" evidence="3">
    <location>
        <begin position="1"/>
        <end position="17"/>
    </location>
</feature>
<sequence>MLKMYLCSLLLADPVDAAASDADQTAAFATAGEAHLRRAMEAKDHPLDEFEGAHKNFESAYLLADDAQYLCRALASADLALHSAAFHDEQERLSWEERRREDLNRLRDDAKEKQQANCRFDAEGKPPPPRVAVLSEADAPEPSPSTVPISTGASSTSEPASPGASPYSASGAATGPVSELSRPSAMTTRRVRAKTVSGSVLTAAGIGLLGGAAIVVGLEVQRAREMQGLVGDALAEQRKFTPAEDHRFHELKAELLHGRDVAIGVGVAGLVSVGAGVALLATRKKTRRAGAYAVHPYGGPQGVGAVVRLRF</sequence>
<evidence type="ECO:0000256" key="3">
    <source>
        <dbReference type="SAM" id="SignalP"/>
    </source>
</evidence>
<evidence type="ECO:0000313" key="4">
    <source>
        <dbReference type="EMBL" id="SFF37214.1"/>
    </source>
</evidence>
<keyword evidence="2" id="KW-1133">Transmembrane helix</keyword>
<evidence type="ECO:0000256" key="2">
    <source>
        <dbReference type="SAM" id="Phobius"/>
    </source>
</evidence>
<accession>A0A1I2I4X3</accession>
<feature type="compositionally biased region" description="Basic and acidic residues" evidence="1">
    <location>
        <begin position="106"/>
        <end position="124"/>
    </location>
</feature>
<keyword evidence="2" id="KW-0472">Membrane</keyword>
<proteinExistence type="predicted"/>
<dbReference type="STRING" id="54.SAMN02745121_08442"/>
<evidence type="ECO:0000256" key="1">
    <source>
        <dbReference type="SAM" id="MobiDB-lite"/>
    </source>
</evidence>
<dbReference type="RefSeq" id="WP_143141435.1">
    <property type="nucleotide sequence ID" value="NZ_FOMX01000055.1"/>
</dbReference>
<feature type="transmembrane region" description="Helical" evidence="2">
    <location>
        <begin position="261"/>
        <end position="281"/>
    </location>
</feature>
<keyword evidence="2" id="KW-0812">Transmembrane</keyword>